<keyword evidence="8 12" id="KW-0238">DNA-binding</keyword>
<keyword evidence="3" id="KW-0479">Metal-binding</keyword>
<evidence type="ECO:0000256" key="3">
    <source>
        <dbReference type="ARBA" id="ARBA00022723"/>
    </source>
</evidence>
<keyword evidence="4 12" id="KW-0863">Zinc-finger</keyword>
<comment type="caution">
    <text evidence="14">The sequence shown here is derived from an EMBL/GenBank/DDBJ whole genome shotgun (WGS) entry which is preliminary data.</text>
</comment>
<evidence type="ECO:0000256" key="4">
    <source>
        <dbReference type="ARBA" id="ARBA00022771"/>
    </source>
</evidence>
<dbReference type="PROSITE" id="PS50950">
    <property type="entry name" value="ZF_THAP"/>
    <property type="match status" value="1"/>
</dbReference>
<evidence type="ECO:0000256" key="8">
    <source>
        <dbReference type="ARBA" id="ARBA00023125"/>
    </source>
</evidence>
<dbReference type="SMART" id="SM00692">
    <property type="entry name" value="DM3"/>
    <property type="match status" value="1"/>
</dbReference>
<keyword evidence="15" id="KW-1185">Reference proteome</keyword>
<keyword evidence="11" id="KW-0131">Cell cycle</keyword>
<evidence type="ECO:0000256" key="11">
    <source>
        <dbReference type="ARBA" id="ARBA00023306"/>
    </source>
</evidence>
<dbReference type="GO" id="GO:0005654">
    <property type="term" value="C:nucleoplasm"/>
    <property type="evidence" value="ECO:0007669"/>
    <property type="project" value="UniProtKB-SubCell"/>
</dbReference>
<evidence type="ECO:0000256" key="12">
    <source>
        <dbReference type="PROSITE-ProRule" id="PRU00309"/>
    </source>
</evidence>
<dbReference type="SUPFAM" id="SSF57716">
    <property type="entry name" value="Glucocorticoid receptor-like (DNA-binding domain)"/>
    <property type="match status" value="1"/>
</dbReference>
<dbReference type="Pfam" id="PF05485">
    <property type="entry name" value="THAP"/>
    <property type="match status" value="1"/>
</dbReference>
<name>A0A812CXX6_ACAPH</name>
<dbReference type="InterPro" id="IPR026516">
    <property type="entry name" value="THAP1/10"/>
</dbReference>
<keyword evidence="7" id="KW-0175">Coiled coil</keyword>
<keyword evidence="5" id="KW-0862">Zinc</keyword>
<dbReference type="SMART" id="SM00980">
    <property type="entry name" value="THAP"/>
    <property type="match status" value="1"/>
</dbReference>
<dbReference type="InterPro" id="IPR006612">
    <property type="entry name" value="THAP_Znf"/>
</dbReference>
<dbReference type="Pfam" id="PF17921">
    <property type="entry name" value="Integrase_H2C2"/>
    <property type="match status" value="1"/>
</dbReference>
<proteinExistence type="inferred from homology"/>
<evidence type="ECO:0000256" key="9">
    <source>
        <dbReference type="ARBA" id="ARBA00023163"/>
    </source>
</evidence>
<evidence type="ECO:0000313" key="15">
    <source>
        <dbReference type="Proteomes" id="UP000597762"/>
    </source>
</evidence>
<dbReference type="FunFam" id="1.10.340.70:FF:000001">
    <property type="entry name" value="Retrovirus-related Pol polyprotein from transposon gypsy-like Protein"/>
    <property type="match status" value="1"/>
</dbReference>
<evidence type="ECO:0000313" key="14">
    <source>
        <dbReference type="EMBL" id="CAE1282878.1"/>
    </source>
</evidence>
<keyword evidence="6" id="KW-0805">Transcription regulation</keyword>
<gene>
    <name evidence="14" type="ORF">SPHA_43698</name>
</gene>
<reference evidence="14" key="1">
    <citation type="submission" date="2021-01" db="EMBL/GenBank/DDBJ databases">
        <authorList>
            <person name="Li R."/>
            <person name="Bekaert M."/>
        </authorList>
    </citation>
    <scope>NUCLEOTIDE SEQUENCE</scope>
    <source>
        <strain evidence="14">Farmed</strain>
    </source>
</reference>
<organism evidence="14 15">
    <name type="scientific">Acanthosepion pharaonis</name>
    <name type="common">Pharaoh cuttlefish</name>
    <name type="synonym">Sepia pharaonis</name>
    <dbReference type="NCBI Taxonomy" id="158019"/>
    <lineage>
        <taxon>Eukaryota</taxon>
        <taxon>Metazoa</taxon>
        <taxon>Spiralia</taxon>
        <taxon>Lophotrochozoa</taxon>
        <taxon>Mollusca</taxon>
        <taxon>Cephalopoda</taxon>
        <taxon>Coleoidea</taxon>
        <taxon>Decapodiformes</taxon>
        <taxon>Sepiida</taxon>
        <taxon>Sepiina</taxon>
        <taxon>Sepiidae</taxon>
        <taxon>Acanthosepion</taxon>
    </lineage>
</organism>
<evidence type="ECO:0000256" key="2">
    <source>
        <dbReference type="ARBA" id="ARBA00006177"/>
    </source>
</evidence>
<dbReference type="EMBL" id="CAHIKZ030002211">
    <property type="protein sequence ID" value="CAE1282878.1"/>
    <property type="molecule type" value="Genomic_DNA"/>
</dbReference>
<keyword evidence="10" id="KW-0539">Nucleus</keyword>
<dbReference type="InterPro" id="IPR041588">
    <property type="entry name" value="Integrase_H2C2"/>
</dbReference>
<keyword evidence="9" id="KW-0804">Transcription</keyword>
<dbReference type="GO" id="GO:0008270">
    <property type="term" value="F:zinc ion binding"/>
    <property type="evidence" value="ECO:0007669"/>
    <property type="project" value="UniProtKB-KW"/>
</dbReference>
<evidence type="ECO:0000256" key="10">
    <source>
        <dbReference type="ARBA" id="ARBA00023242"/>
    </source>
</evidence>
<dbReference type="PANTHER" id="PTHR46600:SF1">
    <property type="entry name" value="THAP DOMAIN-CONTAINING PROTEIN 1"/>
    <property type="match status" value="1"/>
</dbReference>
<evidence type="ECO:0000256" key="7">
    <source>
        <dbReference type="ARBA" id="ARBA00023054"/>
    </source>
</evidence>
<dbReference type="PANTHER" id="PTHR46600">
    <property type="entry name" value="THAP DOMAIN-CONTAINING"/>
    <property type="match status" value="1"/>
</dbReference>
<comment type="subcellular location">
    <subcellularLocation>
        <location evidence="1">Nucleus</location>
        <location evidence="1">Nucleoplasm</location>
    </subcellularLocation>
</comment>
<sequence length="215" mass="25590">MVNFCAVAGCSSKHKTGSGISFHRFPDVRKKPALWKRWVKALARQNWTPSHYTYICSQHFEKSCFQEFPTSFYSNSNKKRILRRKCHNFSHKKGVLYYKHPKYGLLRVVSKEEKNDVIRRFHEHPTGHRKERRTWELLSTEYYWIGIVKDVASFVKKCQVCQANEAFRKSNKCAWTSAYIEIDVDNQGNLKKCLFLFFTNFCNKMFLCFPMILLF</sequence>
<evidence type="ECO:0000256" key="5">
    <source>
        <dbReference type="ARBA" id="ARBA00022833"/>
    </source>
</evidence>
<comment type="similarity">
    <text evidence="2">Belongs to the THAP1 family.</text>
</comment>
<accession>A0A812CXX6</accession>
<evidence type="ECO:0000256" key="1">
    <source>
        <dbReference type="ARBA" id="ARBA00004642"/>
    </source>
</evidence>
<dbReference type="AlphaFoldDB" id="A0A812CXX6"/>
<protein>
    <recommendedName>
        <fullName evidence="13">THAP-type domain-containing protein</fullName>
    </recommendedName>
</protein>
<dbReference type="Gene3D" id="1.10.340.70">
    <property type="match status" value="1"/>
</dbReference>
<dbReference type="OrthoDB" id="7312725at2759"/>
<feature type="domain" description="THAP-type" evidence="13">
    <location>
        <begin position="1"/>
        <end position="90"/>
    </location>
</feature>
<evidence type="ECO:0000259" key="13">
    <source>
        <dbReference type="PROSITE" id="PS50950"/>
    </source>
</evidence>
<evidence type="ECO:0000256" key="6">
    <source>
        <dbReference type="ARBA" id="ARBA00023015"/>
    </source>
</evidence>
<dbReference type="Proteomes" id="UP000597762">
    <property type="component" value="Unassembled WGS sequence"/>
</dbReference>
<dbReference type="GO" id="GO:0043565">
    <property type="term" value="F:sequence-specific DNA binding"/>
    <property type="evidence" value="ECO:0007669"/>
    <property type="project" value="InterPro"/>
</dbReference>